<dbReference type="UniPathway" id="UPA00253">
    <property type="reaction ID" value="UER00333"/>
</dbReference>
<evidence type="ECO:0000256" key="1">
    <source>
        <dbReference type="ARBA" id="ARBA00004790"/>
    </source>
</evidence>
<dbReference type="GO" id="GO:0005524">
    <property type="term" value="F:ATP binding"/>
    <property type="evidence" value="ECO:0007669"/>
    <property type="project" value="UniProtKB-KW"/>
</dbReference>
<organism evidence="10 11">
    <name type="scientific">Natrinema halophilum</name>
    <dbReference type="NCBI Taxonomy" id="1699371"/>
    <lineage>
        <taxon>Archaea</taxon>
        <taxon>Methanobacteriati</taxon>
        <taxon>Methanobacteriota</taxon>
        <taxon>Stenosarchaea group</taxon>
        <taxon>Halobacteria</taxon>
        <taxon>Halobacteriales</taxon>
        <taxon>Natrialbaceae</taxon>
        <taxon>Natrinema</taxon>
    </lineage>
</organism>
<feature type="domain" description="NAD/GMP synthase" evidence="9">
    <location>
        <begin position="36"/>
        <end position="288"/>
    </location>
</feature>
<keyword evidence="5 6" id="KW-0520">NAD</keyword>
<evidence type="ECO:0000256" key="7">
    <source>
        <dbReference type="RuleBase" id="RU003812"/>
    </source>
</evidence>
<dbReference type="NCBIfam" id="TIGR00552">
    <property type="entry name" value="nadE"/>
    <property type="match status" value="1"/>
</dbReference>
<dbReference type="Proteomes" id="UP000509241">
    <property type="component" value="Chromosome"/>
</dbReference>
<comment type="pathway">
    <text evidence="1">Cofactor biosynthesis; NAD(+) biosynthesis.</text>
</comment>
<dbReference type="InterPro" id="IPR014729">
    <property type="entry name" value="Rossmann-like_a/b/a_fold"/>
</dbReference>
<evidence type="ECO:0000256" key="3">
    <source>
        <dbReference type="ARBA" id="ARBA00022741"/>
    </source>
</evidence>
<feature type="region of interest" description="Disordered" evidence="8">
    <location>
        <begin position="276"/>
        <end position="309"/>
    </location>
</feature>
<dbReference type="NCBIfam" id="NF010587">
    <property type="entry name" value="PRK13980.1"/>
    <property type="match status" value="1"/>
</dbReference>
<evidence type="ECO:0000256" key="8">
    <source>
        <dbReference type="SAM" id="MobiDB-lite"/>
    </source>
</evidence>
<dbReference type="EC" id="6.3.1.5" evidence="7"/>
<comment type="catalytic activity">
    <reaction evidence="7">
        <text>deamido-NAD(+) + NH4(+) + ATP = AMP + diphosphate + NAD(+) + H(+)</text>
        <dbReference type="Rhea" id="RHEA:21188"/>
        <dbReference type="ChEBI" id="CHEBI:15378"/>
        <dbReference type="ChEBI" id="CHEBI:28938"/>
        <dbReference type="ChEBI" id="CHEBI:30616"/>
        <dbReference type="ChEBI" id="CHEBI:33019"/>
        <dbReference type="ChEBI" id="CHEBI:57540"/>
        <dbReference type="ChEBI" id="CHEBI:58437"/>
        <dbReference type="ChEBI" id="CHEBI:456215"/>
        <dbReference type="EC" id="6.3.1.5"/>
    </reaction>
</comment>
<comment type="similarity">
    <text evidence="6">Belongs to the NAD synthetase family.</text>
</comment>
<name>A0A7D5H2V4_9EURY</name>
<dbReference type="GO" id="GO:0005737">
    <property type="term" value="C:cytoplasm"/>
    <property type="evidence" value="ECO:0007669"/>
    <property type="project" value="InterPro"/>
</dbReference>
<evidence type="ECO:0000256" key="5">
    <source>
        <dbReference type="ARBA" id="ARBA00023027"/>
    </source>
</evidence>
<feature type="compositionally biased region" description="Low complexity" evidence="8">
    <location>
        <begin position="300"/>
        <end position="309"/>
    </location>
</feature>
<dbReference type="CDD" id="cd00553">
    <property type="entry name" value="NAD_synthase"/>
    <property type="match status" value="1"/>
</dbReference>
<dbReference type="GO" id="GO:0009435">
    <property type="term" value="P:NAD+ biosynthetic process"/>
    <property type="evidence" value="ECO:0007669"/>
    <property type="project" value="UniProtKB-UniPathway"/>
</dbReference>
<dbReference type="EMBL" id="CP058601">
    <property type="protein sequence ID" value="QLG49311.1"/>
    <property type="molecule type" value="Genomic_DNA"/>
</dbReference>
<dbReference type="GO" id="GO:0003952">
    <property type="term" value="F:NAD+ synthase (glutamine-hydrolyzing) activity"/>
    <property type="evidence" value="ECO:0007669"/>
    <property type="project" value="InterPro"/>
</dbReference>
<evidence type="ECO:0000256" key="2">
    <source>
        <dbReference type="ARBA" id="ARBA00022598"/>
    </source>
</evidence>
<dbReference type="PANTHER" id="PTHR23090:SF9">
    <property type="entry name" value="GLUTAMINE-DEPENDENT NAD(+) SYNTHETASE"/>
    <property type="match status" value="1"/>
</dbReference>
<dbReference type="RefSeq" id="WP_179261046.1">
    <property type="nucleotide sequence ID" value="NZ_CP058601.1"/>
</dbReference>
<sequence>MKYDVGTDGKKRAATGNTANAGPFVTSGTKLEAIREQIVADVRATVDDAGADGVVVAMSGGIDSTLTAALAVEAVGSDRVLGLGLPCHKTELAHVDDARTIADGLGIEFEEILLRPLLEAFKGTVGNELESPADGDDRPNERNHEIGNVTARLRMATTYYAANGQSRLVLGTANRSERLLGYVTKYGDGAADMYPIGDLYKTEVRALAKHVGIPRRIIGKEPTAGFWATQTDAGELGARYDVIDPLLSRLVDDGLPVDDAVDDLRFDRETARDIERRHAASTHKRNTPPTPGIDGRGDSRSGNGSEAHE</sequence>
<dbReference type="KEGG" id="haly:HYG82_10780"/>
<dbReference type="SUPFAM" id="SSF52402">
    <property type="entry name" value="Adenine nucleotide alpha hydrolases-like"/>
    <property type="match status" value="1"/>
</dbReference>
<evidence type="ECO:0000256" key="4">
    <source>
        <dbReference type="ARBA" id="ARBA00022840"/>
    </source>
</evidence>
<protein>
    <recommendedName>
        <fullName evidence="7">NH(3)-dependent NAD(+) synthetase</fullName>
        <ecNumber evidence="7">6.3.1.5</ecNumber>
    </recommendedName>
</protein>
<dbReference type="GeneID" id="56033781"/>
<gene>
    <name evidence="10" type="ORF">HYG82_10780</name>
</gene>
<keyword evidence="3 6" id="KW-0547">Nucleotide-binding</keyword>
<dbReference type="Pfam" id="PF02540">
    <property type="entry name" value="NAD_synthase"/>
    <property type="match status" value="1"/>
</dbReference>
<evidence type="ECO:0000256" key="6">
    <source>
        <dbReference type="RuleBase" id="RU003811"/>
    </source>
</evidence>
<dbReference type="InterPro" id="IPR003694">
    <property type="entry name" value="NAD_synthase"/>
</dbReference>
<reference evidence="10 11" key="1">
    <citation type="submission" date="2020-07" db="EMBL/GenBank/DDBJ databases">
        <authorList>
            <person name="Cui H."/>
        </authorList>
    </citation>
    <scope>NUCLEOTIDE SEQUENCE [LARGE SCALE GENOMIC DNA]</scope>
    <source>
        <strain evidence="10 11">YPL8</strain>
    </source>
</reference>
<dbReference type="GO" id="GO:0008795">
    <property type="term" value="F:NAD+ synthase activity"/>
    <property type="evidence" value="ECO:0007669"/>
    <property type="project" value="UniProtKB-EC"/>
</dbReference>
<keyword evidence="4 6" id="KW-0067">ATP-binding</keyword>
<evidence type="ECO:0000259" key="9">
    <source>
        <dbReference type="Pfam" id="PF02540"/>
    </source>
</evidence>
<evidence type="ECO:0000313" key="11">
    <source>
        <dbReference type="Proteomes" id="UP000509241"/>
    </source>
</evidence>
<keyword evidence="11" id="KW-1185">Reference proteome</keyword>
<proteinExistence type="inferred from homology"/>
<dbReference type="PANTHER" id="PTHR23090">
    <property type="entry name" value="NH 3 /GLUTAMINE-DEPENDENT NAD + SYNTHETASE"/>
    <property type="match status" value="1"/>
</dbReference>
<keyword evidence="2 6" id="KW-0436">Ligase</keyword>
<dbReference type="OrthoDB" id="39312at2157"/>
<dbReference type="InterPro" id="IPR022310">
    <property type="entry name" value="NAD/GMP_synthase"/>
</dbReference>
<dbReference type="AlphaFoldDB" id="A0A7D5H2V4"/>
<dbReference type="GO" id="GO:0004359">
    <property type="term" value="F:glutaminase activity"/>
    <property type="evidence" value="ECO:0007669"/>
    <property type="project" value="InterPro"/>
</dbReference>
<dbReference type="Gene3D" id="3.40.50.620">
    <property type="entry name" value="HUPs"/>
    <property type="match status" value="1"/>
</dbReference>
<evidence type="ECO:0000313" key="10">
    <source>
        <dbReference type="EMBL" id="QLG49311.1"/>
    </source>
</evidence>
<accession>A0A7D5H2V4</accession>